<proteinExistence type="predicted"/>
<reference evidence="2" key="1">
    <citation type="submission" date="2023-04" db="EMBL/GenBank/DDBJ databases">
        <title>Chromosome-level genome of Chaenocephalus aceratus.</title>
        <authorList>
            <person name="Park H."/>
        </authorList>
    </citation>
    <scope>NUCLEOTIDE SEQUENCE</scope>
    <source>
        <strain evidence="2">DE</strain>
        <tissue evidence="2">Muscle</tissue>
    </source>
</reference>
<feature type="region of interest" description="Disordered" evidence="1">
    <location>
        <begin position="29"/>
        <end position="68"/>
    </location>
</feature>
<dbReference type="AlphaFoldDB" id="A0AAD9FFZ1"/>
<gene>
    <name evidence="2" type="ORF">KUDE01_016793</name>
</gene>
<evidence type="ECO:0000313" key="3">
    <source>
        <dbReference type="Proteomes" id="UP001228049"/>
    </source>
</evidence>
<comment type="caution">
    <text evidence="2">The sequence shown here is derived from an EMBL/GenBank/DDBJ whole genome shotgun (WGS) entry which is preliminary data.</text>
</comment>
<evidence type="ECO:0000256" key="1">
    <source>
        <dbReference type="SAM" id="MobiDB-lite"/>
    </source>
</evidence>
<evidence type="ECO:0000313" key="2">
    <source>
        <dbReference type="EMBL" id="KAK1897260.1"/>
    </source>
</evidence>
<feature type="compositionally biased region" description="Polar residues" evidence="1">
    <location>
        <begin position="29"/>
        <end position="42"/>
    </location>
</feature>
<keyword evidence="3" id="KW-1185">Reference proteome</keyword>
<dbReference type="EMBL" id="JASDAP010000009">
    <property type="protein sequence ID" value="KAK1897260.1"/>
    <property type="molecule type" value="Genomic_DNA"/>
</dbReference>
<protein>
    <submittedName>
        <fullName evidence="2">EP1-like glycoprotein 3</fullName>
    </submittedName>
</protein>
<dbReference type="Proteomes" id="UP001228049">
    <property type="component" value="Unassembled WGS sequence"/>
</dbReference>
<name>A0AAD9FFZ1_DISEL</name>
<accession>A0AAD9FFZ1</accession>
<sequence length="192" mass="21194">MKHSTSVLQEPCYFSLHPFSRAETFTKPNKQSTVSNFSSPVVQDTEDLSTERDERWRGGGTDAVSPWACESGRGDGVGQVWSSPQGGSPLTLFRRGTRVPPATQYFQHTALGGCLLLPTMKPIAGVSLGRKAPWSADCYPEVFHRFLPSLPPALTQKERKNSITEQIQGEQCSLECILTRNKQCQHLWGADG</sequence>
<organism evidence="2 3">
    <name type="scientific">Dissostichus eleginoides</name>
    <name type="common">Patagonian toothfish</name>
    <name type="synonym">Dissostichus amissus</name>
    <dbReference type="NCBI Taxonomy" id="100907"/>
    <lineage>
        <taxon>Eukaryota</taxon>
        <taxon>Metazoa</taxon>
        <taxon>Chordata</taxon>
        <taxon>Craniata</taxon>
        <taxon>Vertebrata</taxon>
        <taxon>Euteleostomi</taxon>
        <taxon>Actinopterygii</taxon>
        <taxon>Neopterygii</taxon>
        <taxon>Teleostei</taxon>
        <taxon>Neoteleostei</taxon>
        <taxon>Acanthomorphata</taxon>
        <taxon>Eupercaria</taxon>
        <taxon>Perciformes</taxon>
        <taxon>Notothenioidei</taxon>
        <taxon>Nototheniidae</taxon>
        <taxon>Dissostichus</taxon>
    </lineage>
</organism>